<sequence>MFNISEIIVVPCACEVLHLAPLEYVGTSTERREGLISRPKYGTSEVSGPWRRIRCSSRTRADSSVCKSLRARDLADGSSSYRGAFAEFHIVHSTERN</sequence>
<comment type="caution">
    <text evidence="1">The sequence shown here is derived from an EMBL/GenBank/DDBJ whole genome shotgun (WGS) entry which is preliminary data.</text>
</comment>
<dbReference type="AlphaFoldDB" id="A0AAW2G9A4"/>
<evidence type="ECO:0000313" key="1">
    <source>
        <dbReference type="EMBL" id="KAL0124190.1"/>
    </source>
</evidence>
<evidence type="ECO:0000313" key="2">
    <source>
        <dbReference type="Proteomes" id="UP001430953"/>
    </source>
</evidence>
<keyword evidence="2" id="KW-1185">Reference proteome</keyword>
<reference evidence="1 2" key="1">
    <citation type="submission" date="2023-03" db="EMBL/GenBank/DDBJ databases">
        <title>High recombination rates correlate with genetic variation in Cardiocondyla obscurior ants.</title>
        <authorList>
            <person name="Errbii M."/>
        </authorList>
    </citation>
    <scope>NUCLEOTIDE SEQUENCE [LARGE SCALE GENOMIC DNA]</scope>
    <source>
        <strain evidence="1">Alpha-2009</strain>
        <tissue evidence="1">Whole body</tissue>
    </source>
</reference>
<name>A0AAW2G9A4_9HYME</name>
<accession>A0AAW2G9A4</accession>
<organism evidence="1 2">
    <name type="scientific">Cardiocondyla obscurior</name>
    <dbReference type="NCBI Taxonomy" id="286306"/>
    <lineage>
        <taxon>Eukaryota</taxon>
        <taxon>Metazoa</taxon>
        <taxon>Ecdysozoa</taxon>
        <taxon>Arthropoda</taxon>
        <taxon>Hexapoda</taxon>
        <taxon>Insecta</taxon>
        <taxon>Pterygota</taxon>
        <taxon>Neoptera</taxon>
        <taxon>Endopterygota</taxon>
        <taxon>Hymenoptera</taxon>
        <taxon>Apocrita</taxon>
        <taxon>Aculeata</taxon>
        <taxon>Formicoidea</taxon>
        <taxon>Formicidae</taxon>
        <taxon>Myrmicinae</taxon>
        <taxon>Cardiocondyla</taxon>
    </lineage>
</organism>
<proteinExistence type="predicted"/>
<protein>
    <submittedName>
        <fullName evidence="1">Uncharacterized protein</fullName>
    </submittedName>
</protein>
<gene>
    <name evidence="1" type="ORF">PUN28_006195</name>
</gene>
<dbReference type="EMBL" id="JADYXP020000005">
    <property type="protein sequence ID" value="KAL0124190.1"/>
    <property type="molecule type" value="Genomic_DNA"/>
</dbReference>
<dbReference type="Proteomes" id="UP001430953">
    <property type="component" value="Unassembled WGS sequence"/>
</dbReference>